<protein>
    <submittedName>
        <fullName evidence="2">Endolytic transglycosylase MltG</fullName>
    </submittedName>
</protein>
<feature type="compositionally biased region" description="Low complexity" evidence="1">
    <location>
        <begin position="88"/>
        <end position="101"/>
    </location>
</feature>
<gene>
    <name evidence="2" type="ORF">M0651_15750</name>
</gene>
<evidence type="ECO:0000313" key="3">
    <source>
        <dbReference type="Proteomes" id="UP001139534"/>
    </source>
</evidence>
<proteinExistence type="predicted"/>
<keyword evidence="3" id="KW-1185">Reference proteome</keyword>
<dbReference type="AlphaFoldDB" id="A0A9X2BSN7"/>
<dbReference type="EMBL" id="JALPRK010000015">
    <property type="protein sequence ID" value="MCK8488630.1"/>
    <property type="molecule type" value="Genomic_DNA"/>
</dbReference>
<dbReference type="Proteomes" id="UP001139534">
    <property type="component" value="Unassembled WGS sequence"/>
</dbReference>
<name>A0A9X2BSN7_9BACL</name>
<comment type="caution">
    <text evidence="2">The sequence shown here is derived from an EMBL/GenBank/DDBJ whole genome shotgun (WGS) entry which is preliminary data.</text>
</comment>
<evidence type="ECO:0000256" key="1">
    <source>
        <dbReference type="SAM" id="MobiDB-lite"/>
    </source>
</evidence>
<sequence length="205" mass="21521">MMKNRQFMLGLGCGLIAGALLLQLMLIGQGSNKELHSREQIERAAVLAGLKVVEVDQELLTEEEWLERSGQASGTPEDGVGNNPVTPVDPAKPNAPAAPDTPEQPGTGDGQAMPGAKSGAMNEPAASDSPPLTTVEYKIVGGTTLEGVAEGLEQAGVIADKSAFLKTAVSKEINYKVRAGTYRFQVGEDFDSIISKISLKDTGNK</sequence>
<accession>A0A9X2BSN7</accession>
<evidence type="ECO:0000313" key="2">
    <source>
        <dbReference type="EMBL" id="MCK8488630.1"/>
    </source>
</evidence>
<feature type="region of interest" description="Disordered" evidence="1">
    <location>
        <begin position="64"/>
        <end position="132"/>
    </location>
</feature>
<reference evidence="2" key="1">
    <citation type="submission" date="2022-04" db="EMBL/GenBank/DDBJ databases">
        <authorList>
            <person name="Seo M.-J."/>
        </authorList>
    </citation>
    <scope>NUCLEOTIDE SEQUENCE</scope>
    <source>
        <strain evidence="2">MBLB2552</strain>
    </source>
</reference>
<organism evidence="2 3">
    <name type="scientific">Paenibacillus mellifer</name>
    <dbReference type="NCBI Taxonomy" id="2937794"/>
    <lineage>
        <taxon>Bacteria</taxon>
        <taxon>Bacillati</taxon>
        <taxon>Bacillota</taxon>
        <taxon>Bacilli</taxon>
        <taxon>Bacillales</taxon>
        <taxon>Paenibacillaceae</taxon>
        <taxon>Paenibacillus</taxon>
    </lineage>
</organism>
<dbReference type="Gene3D" id="3.30.1490.480">
    <property type="entry name" value="Endolytic murein transglycosylase"/>
    <property type="match status" value="1"/>
</dbReference>
<dbReference type="RefSeq" id="WP_248552696.1">
    <property type="nucleotide sequence ID" value="NZ_JALPRK010000015.1"/>
</dbReference>